<dbReference type="AlphaFoldDB" id="A0A4V2S492"/>
<comment type="caution">
    <text evidence="1">The sequence shown here is derived from an EMBL/GenBank/DDBJ whole genome shotgun (WGS) entry which is preliminary data.</text>
</comment>
<evidence type="ECO:0000313" key="1">
    <source>
        <dbReference type="EMBL" id="TCO47380.1"/>
    </source>
</evidence>
<accession>A0A4V2S492</accession>
<sequence>MSRESGRPRARRLALLGLVLFLLPTAAGPRDRPGCRSIGSPLATLLCVPADVLRTVGPLVRFLLADIRPAG</sequence>
<evidence type="ECO:0000313" key="2">
    <source>
        <dbReference type="Proteomes" id="UP000295680"/>
    </source>
</evidence>
<reference evidence="1 2" key="1">
    <citation type="submission" date="2019-03" db="EMBL/GenBank/DDBJ databases">
        <title>Genomic Encyclopedia of Type Strains, Phase IV (KMG-IV): sequencing the most valuable type-strain genomes for metagenomic binning, comparative biology and taxonomic classification.</title>
        <authorList>
            <person name="Goeker M."/>
        </authorList>
    </citation>
    <scope>NUCLEOTIDE SEQUENCE [LARGE SCALE GENOMIC DNA]</scope>
    <source>
        <strain evidence="1 2">DSM 45934</strain>
    </source>
</reference>
<dbReference type="EMBL" id="SLWS01000017">
    <property type="protein sequence ID" value="TCO47380.1"/>
    <property type="molecule type" value="Genomic_DNA"/>
</dbReference>
<dbReference type="RefSeq" id="WP_132125672.1">
    <property type="nucleotide sequence ID" value="NZ_SLWS01000017.1"/>
</dbReference>
<gene>
    <name evidence="1" type="ORF">EV192_117120</name>
</gene>
<proteinExistence type="predicted"/>
<protein>
    <submittedName>
        <fullName evidence="1">Uncharacterized protein</fullName>
    </submittedName>
</protein>
<keyword evidence="2" id="KW-1185">Reference proteome</keyword>
<name>A0A4V2S492_9PSEU</name>
<dbReference type="Proteomes" id="UP000295680">
    <property type="component" value="Unassembled WGS sequence"/>
</dbReference>
<organism evidence="1 2">
    <name type="scientific">Actinocrispum wychmicini</name>
    <dbReference type="NCBI Taxonomy" id="1213861"/>
    <lineage>
        <taxon>Bacteria</taxon>
        <taxon>Bacillati</taxon>
        <taxon>Actinomycetota</taxon>
        <taxon>Actinomycetes</taxon>
        <taxon>Pseudonocardiales</taxon>
        <taxon>Pseudonocardiaceae</taxon>
        <taxon>Actinocrispum</taxon>
    </lineage>
</organism>